<name>A0A3G6YIV2_ACIPI</name>
<organism evidence="1 2">
    <name type="scientific">Acinetobacter pittii</name>
    <name type="common">Acinetobacter genomosp. 3</name>
    <dbReference type="NCBI Taxonomy" id="48296"/>
    <lineage>
        <taxon>Bacteria</taxon>
        <taxon>Pseudomonadati</taxon>
        <taxon>Pseudomonadota</taxon>
        <taxon>Gammaproteobacteria</taxon>
        <taxon>Moraxellales</taxon>
        <taxon>Moraxellaceae</taxon>
        <taxon>Acinetobacter</taxon>
        <taxon>Acinetobacter calcoaceticus/baumannii complex</taxon>
    </lineage>
</organism>
<reference evidence="1 2" key="2">
    <citation type="submission" date="2018-12" db="EMBL/GenBank/DDBJ databases">
        <title>Molecular Epidemiology of Emerging Carbapenem-Resistance in Acinetobacter nosocomialis and Acinetobacter pittii in Taiwan, 2010-2014.</title>
        <authorList>
            <person name="Huang W.-C."/>
            <person name="Wang H.-Y."/>
            <person name="Lai J.-F."/>
            <person name="Lauderdale T.-L."/>
            <person name="Sytwu H.-K."/>
        </authorList>
    </citation>
    <scope>NUCLEOTIDE SEQUENCE [LARGE SCALE GENOMIC DNA]</scope>
    <source>
        <strain evidence="1 2">2014S06-099</strain>
    </source>
</reference>
<dbReference type="EMBL" id="CP033540">
    <property type="protein sequence ID" value="AZC00332.1"/>
    <property type="molecule type" value="Genomic_DNA"/>
</dbReference>
<gene>
    <name evidence="1" type="ORF">DKE52_006390</name>
</gene>
<dbReference type="AlphaFoldDB" id="A0A3G6YIV2"/>
<evidence type="ECO:0000313" key="2">
    <source>
        <dbReference type="Proteomes" id="UP000254410"/>
    </source>
</evidence>
<proteinExistence type="predicted"/>
<reference evidence="1 2" key="1">
    <citation type="submission" date="2018-11" db="EMBL/GenBank/DDBJ databases">
        <authorList>
            <person name="Kuo S.-C."/>
            <person name="Chen F.-J."/>
            <person name="Liao Y.-C."/>
        </authorList>
    </citation>
    <scope>NUCLEOTIDE SEQUENCE [LARGE SCALE GENOMIC DNA]</scope>
    <source>
        <strain evidence="1 2">2014S06-099</strain>
    </source>
</reference>
<evidence type="ECO:0000313" key="1">
    <source>
        <dbReference type="EMBL" id="AZC00332.1"/>
    </source>
</evidence>
<dbReference type="Proteomes" id="UP000254410">
    <property type="component" value="Chromosome"/>
</dbReference>
<sequence>MKKVIIVPDQMDKTTWSEEYVEDVCAYLYQQFDKKLPEGTIIYHNHFAESQKLQFRQHCIIEDIARLQSLEGTFYVVIKPQGLDWRVIGFVFGWVEGYMWKMMNQPLPDQFISSNNQLTNRQNTSRINGRVPDIFGQVRSTPDLISTPFRYYDAVTGLATEYSMMAIGRGHFLIEDAKEGDTDVGNITGAALSVYPPGADLTGTPQYQIGESFTEYPLYIRKSSAINGQELEKPNDDAIGDRQGFFHLSKYN</sequence>
<protein>
    <submittedName>
        <fullName evidence="1">Uncharacterized protein</fullName>
    </submittedName>
</protein>
<accession>A0A3G6YIV2</accession>